<sequence length="731" mass="79734">MSSTRIGENPPPFPHVPETLRVDSFDPSRPQGSIEPRADTAPYITPYLSLRSRLSQIWINRWTVLLIIVLARTVILIAQLRENLADAEVQALAACDKVEGVGSAMASMPHYLSQGVNELVALGVEKSVHGMVELLDMVISGVENIIIFYINFLTATYTCLVTAMIHGSLDVVANVTADATEAFNHLINGTVTDISKIANSLQKAINNMTSSIEDSVFGNLLSAIPKVNFTKPIDELKDFQLNSTGFVSGVQELNDKLPTFEEVQNLTETAISFPFEKLREALDEAYGKYEFNKSAFPRAELQELTFCSDNDSLNRFFTNLQEMVSKARVIFIVILSLVAVGAMIPMAWLEIRRWRQQKQHAKLVNQGQQDPMDVIYIASRPYTASYGIRFTKNMSAKKQILVRWCIAYATSPAALFVLSLALSGFFACLCQYILLKSVQQKTPALTQEVGAFAENVVDSLRNVSDSWAASANGVITDLNDEINNDLFGYVSNATQAVNDTINVFVDKMQEGLDAALNGTILLGPIKSVLHCVIGLKIESVQKGLTWVHDHAHVDLPLFPNDTFSAGANSSLAGDSGLHSFLSSPSSASADEVSGAVDHVTNWLHSSLVQEALISLGIFLVYVIVVLIGVIQTLVGLHTDERSRAEGGIRYPTQEENARPTSNAPSARSSWSRDPPPPWEPAASSSSSGAVGGSSSLARDANNEKFVYGASPTKPSMRSNNPYDGYNEKNAF</sequence>
<feature type="coiled-coil region" evidence="11">
    <location>
        <begin position="70"/>
        <end position="97"/>
    </location>
</feature>
<evidence type="ECO:0000313" key="13">
    <source>
        <dbReference type="EMBL" id="OPB43520.1"/>
    </source>
</evidence>
<keyword evidence="6 10" id="KW-0184">Conjugation</keyword>
<evidence type="ECO:0000256" key="2">
    <source>
        <dbReference type="ARBA" id="ARBA00004651"/>
    </source>
</evidence>
<dbReference type="EMBL" id="LVVK01000008">
    <property type="protein sequence ID" value="OPB43520.1"/>
    <property type="molecule type" value="Genomic_DNA"/>
</dbReference>
<evidence type="ECO:0000256" key="9">
    <source>
        <dbReference type="ARBA" id="ARBA00023180"/>
    </source>
</evidence>
<dbReference type="OrthoDB" id="5356111at2759"/>
<comment type="caution">
    <text evidence="13">The sequence shown here is derived from an EMBL/GenBank/DDBJ whole genome shotgun (WGS) entry which is preliminary data.</text>
</comment>
<evidence type="ECO:0000256" key="7">
    <source>
        <dbReference type="ARBA" id="ARBA00022989"/>
    </source>
</evidence>
<evidence type="ECO:0000256" key="3">
    <source>
        <dbReference type="ARBA" id="ARBA00010780"/>
    </source>
</evidence>
<dbReference type="Proteomes" id="UP000191004">
    <property type="component" value="Unassembled WGS sequence"/>
</dbReference>
<comment type="similarity">
    <text evidence="3 10">Belongs to the PRM1 family.</text>
</comment>
<gene>
    <name evidence="13" type="ORF">A0O28_0098080</name>
</gene>
<evidence type="ECO:0000256" key="6">
    <source>
        <dbReference type="ARBA" id="ARBA00022971"/>
    </source>
</evidence>
<keyword evidence="9" id="KW-0325">Glycoprotein</keyword>
<dbReference type="GO" id="GO:0043332">
    <property type="term" value="C:mating projection tip"/>
    <property type="evidence" value="ECO:0007669"/>
    <property type="project" value="UniProtKB-UniRule"/>
</dbReference>
<proteinExistence type="inferred from homology"/>
<evidence type="ECO:0000256" key="12">
    <source>
        <dbReference type="SAM" id="MobiDB-lite"/>
    </source>
</evidence>
<organism evidence="13 14">
    <name type="scientific">Trichoderma guizhouense</name>
    <dbReference type="NCBI Taxonomy" id="1491466"/>
    <lineage>
        <taxon>Eukaryota</taxon>
        <taxon>Fungi</taxon>
        <taxon>Dikarya</taxon>
        <taxon>Ascomycota</taxon>
        <taxon>Pezizomycotina</taxon>
        <taxon>Sordariomycetes</taxon>
        <taxon>Hypocreomycetidae</taxon>
        <taxon>Hypocreales</taxon>
        <taxon>Hypocreaceae</taxon>
        <taxon>Trichoderma</taxon>
    </lineage>
</organism>
<dbReference type="GO" id="GO:0032220">
    <property type="term" value="P:plasma membrane fusion involved in cytogamy"/>
    <property type="evidence" value="ECO:0007669"/>
    <property type="project" value="TreeGrafter"/>
</dbReference>
<keyword evidence="11" id="KW-0175">Coiled coil</keyword>
<keyword evidence="14" id="KW-1185">Reference proteome</keyword>
<keyword evidence="7 10" id="KW-1133">Transmembrane helix</keyword>
<dbReference type="AlphaFoldDB" id="A0A1T3CR06"/>
<feature type="transmembrane region" description="Helical" evidence="10">
    <location>
        <begin position="58"/>
        <end position="80"/>
    </location>
</feature>
<evidence type="ECO:0000313" key="14">
    <source>
        <dbReference type="Proteomes" id="UP000191004"/>
    </source>
</evidence>
<feature type="region of interest" description="Disordered" evidence="12">
    <location>
        <begin position="645"/>
        <end position="731"/>
    </location>
</feature>
<feature type="compositionally biased region" description="Low complexity" evidence="12">
    <location>
        <begin position="680"/>
        <end position="698"/>
    </location>
</feature>
<feature type="transmembrane region" description="Helical" evidence="10">
    <location>
        <begin position="611"/>
        <end position="634"/>
    </location>
</feature>
<feature type="compositionally biased region" description="Low complexity" evidence="12">
    <location>
        <begin position="663"/>
        <end position="672"/>
    </location>
</feature>
<dbReference type="InterPro" id="IPR026777">
    <property type="entry name" value="PRM1"/>
</dbReference>
<protein>
    <recommendedName>
        <fullName evidence="10">Plasma membrane fusion protein PRM1</fullName>
    </recommendedName>
</protein>
<accession>A0A1T3CR06</accession>
<feature type="transmembrane region" description="Helical" evidence="10">
    <location>
        <begin position="401"/>
        <end position="434"/>
    </location>
</feature>
<comment type="subcellular location">
    <subcellularLocation>
        <location evidence="2 10">Cell membrane</location>
        <topology evidence="2 10">Multi-pass membrane protein</topology>
    </subcellularLocation>
</comment>
<evidence type="ECO:0000256" key="11">
    <source>
        <dbReference type="SAM" id="Coils"/>
    </source>
</evidence>
<dbReference type="PANTHER" id="PTHR31030:SF1">
    <property type="entry name" value="PLASMA MEMBRANE FUSION PROTEIN PRM1"/>
    <property type="match status" value="1"/>
</dbReference>
<comment type="caution">
    <text evidence="10">Lacks conserved residue(s) required for the propagation of feature annotation.</text>
</comment>
<name>A0A1T3CR06_9HYPO</name>
<evidence type="ECO:0000256" key="5">
    <source>
        <dbReference type="ARBA" id="ARBA00022692"/>
    </source>
</evidence>
<dbReference type="PANTHER" id="PTHR31030">
    <property type="entry name" value="PLASMA MEMBRANE FUSION PROTEIN PRM1"/>
    <property type="match status" value="1"/>
</dbReference>
<evidence type="ECO:0000256" key="8">
    <source>
        <dbReference type="ARBA" id="ARBA00023136"/>
    </source>
</evidence>
<dbReference type="GO" id="GO:0005886">
    <property type="term" value="C:plasma membrane"/>
    <property type="evidence" value="ECO:0007669"/>
    <property type="project" value="UniProtKB-SubCell"/>
</dbReference>
<keyword evidence="5 10" id="KW-0812">Transmembrane</keyword>
<evidence type="ECO:0000256" key="4">
    <source>
        <dbReference type="ARBA" id="ARBA00022475"/>
    </source>
</evidence>
<evidence type="ECO:0000256" key="10">
    <source>
        <dbReference type="RuleBase" id="RU366035"/>
    </source>
</evidence>
<keyword evidence="4 10" id="KW-1003">Cell membrane</keyword>
<feature type="region of interest" description="Disordered" evidence="12">
    <location>
        <begin position="1"/>
        <end position="38"/>
    </location>
</feature>
<feature type="transmembrane region" description="Helical" evidence="10">
    <location>
        <begin position="329"/>
        <end position="349"/>
    </location>
</feature>
<feature type="compositionally biased region" description="Polar residues" evidence="12">
    <location>
        <begin position="712"/>
        <end position="721"/>
    </location>
</feature>
<comment type="function">
    <text evidence="1 10">Involved in cell fusion during mating by stabilizing the plasma membrane fusion event.</text>
</comment>
<evidence type="ECO:0000256" key="1">
    <source>
        <dbReference type="ARBA" id="ARBA00002512"/>
    </source>
</evidence>
<reference evidence="13 14" key="1">
    <citation type="submission" date="2016-04" db="EMBL/GenBank/DDBJ databases">
        <title>Multiple horizontal gene transfer events from other fungi enriched the ability of the initially mycotrophic fungus Trichoderma (Ascomycota) to feed on dead plant biomass.</title>
        <authorList>
            <person name="Atanasova L."/>
            <person name="Chenthamara K."/>
            <person name="Zhang J."/>
            <person name="Grujic M."/>
            <person name="Henrissat B."/>
            <person name="Kuo A."/>
            <person name="Aertz A."/>
            <person name="Salamov A."/>
            <person name="Lipzen A."/>
            <person name="Labutti K."/>
            <person name="Barry K."/>
            <person name="Miao Y."/>
            <person name="Rahimi M.J."/>
            <person name="Shen Q."/>
            <person name="Grigoriev I.V."/>
            <person name="Kubicek C.P."/>
            <person name="Druzhinina I.S."/>
        </authorList>
    </citation>
    <scope>NUCLEOTIDE SEQUENCE [LARGE SCALE GENOMIC DNA]</scope>
    <source>
        <strain evidence="13 14">NJAU 4742</strain>
    </source>
</reference>
<keyword evidence="8 10" id="KW-0472">Membrane</keyword>